<dbReference type="CDD" id="cd00009">
    <property type="entry name" value="AAA"/>
    <property type="match status" value="1"/>
</dbReference>
<dbReference type="InterPro" id="IPR027417">
    <property type="entry name" value="P-loop_NTPase"/>
</dbReference>
<evidence type="ECO:0000313" key="2">
    <source>
        <dbReference type="EMBL" id="GGU79729.1"/>
    </source>
</evidence>
<dbReference type="InterPro" id="IPR003593">
    <property type="entry name" value="AAA+_ATPase"/>
</dbReference>
<accession>A0ABQ2VET1</accession>
<dbReference type="Gene3D" id="3.40.50.300">
    <property type="entry name" value="P-loop containing nucleotide triphosphate hydrolases"/>
    <property type="match status" value="1"/>
</dbReference>
<protein>
    <recommendedName>
        <fullName evidence="1">AAA+ ATPase domain-containing protein</fullName>
    </recommendedName>
</protein>
<comment type="caution">
    <text evidence="2">The sequence shown here is derived from an EMBL/GenBank/DDBJ whole genome shotgun (WGS) entry which is preliminary data.</text>
</comment>
<evidence type="ECO:0000313" key="3">
    <source>
        <dbReference type="Proteomes" id="UP000649573"/>
    </source>
</evidence>
<dbReference type="EMBL" id="BMRE01000070">
    <property type="protein sequence ID" value="GGU79729.1"/>
    <property type="molecule type" value="Genomic_DNA"/>
</dbReference>
<evidence type="ECO:0000259" key="1">
    <source>
        <dbReference type="SMART" id="SM00382"/>
    </source>
</evidence>
<dbReference type="RefSeq" id="WP_189259300.1">
    <property type="nucleotide sequence ID" value="NZ_BMRE01000070.1"/>
</dbReference>
<sequence>MTLSAGAAQIQLQGHQYVCPDVLALAVRVARATARPLLLFGAPGSGKSSLAKFIAARDDLRYYEHVITARTTARDLLWSFDSVRRLSDAQTRTGVKADRHYVMPGALWWAFDRASALGHVRATEPYADWNSSRADHGAIVLIDEIDKADPDVPNSLLIPLADRYFTVTDLDGAPDVHETSTPQSLIVITSNEERELPPAFERRCVVHRLDDHDDEMLETIAGNHAPKDSDYPLPYLISQLKEARNTARDEQRRQPSTAEFIDAIKACIGENITTPEHSHMKDIIKMIFEKDTRSDDVQGWPR</sequence>
<dbReference type="SMART" id="SM00382">
    <property type="entry name" value="AAA"/>
    <property type="match status" value="1"/>
</dbReference>
<dbReference type="Proteomes" id="UP000649573">
    <property type="component" value="Unassembled WGS sequence"/>
</dbReference>
<keyword evidence="3" id="KW-1185">Reference proteome</keyword>
<dbReference type="Pfam" id="PF07728">
    <property type="entry name" value="AAA_5"/>
    <property type="match status" value="1"/>
</dbReference>
<reference evidence="3" key="1">
    <citation type="journal article" date="2019" name="Int. J. Syst. Evol. Microbiol.">
        <title>The Global Catalogue of Microorganisms (GCM) 10K type strain sequencing project: providing services to taxonomists for standard genome sequencing and annotation.</title>
        <authorList>
            <consortium name="The Broad Institute Genomics Platform"/>
            <consortium name="The Broad Institute Genome Sequencing Center for Infectious Disease"/>
            <person name="Wu L."/>
            <person name="Ma J."/>
        </authorList>
    </citation>
    <scope>NUCLEOTIDE SEQUENCE [LARGE SCALE GENOMIC DNA]</scope>
    <source>
        <strain evidence="3">JCM 3296</strain>
    </source>
</reference>
<dbReference type="SUPFAM" id="SSF52540">
    <property type="entry name" value="P-loop containing nucleoside triphosphate hydrolases"/>
    <property type="match status" value="1"/>
</dbReference>
<proteinExistence type="predicted"/>
<organism evidence="2 3">
    <name type="scientific">Lentzea flava</name>
    <dbReference type="NCBI Taxonomy" id="103732"/>
    <lineage>
        <taxon>Bacteria</taxon>
        <taxon>Bacillati</taxon>
        <taxon>Actinomycetota</taxon>
        <taxon>Actinomycetes</taxon>
        <taxon>Pseudonocardiales</taxon>
        <taxon>Pseudonocardiaceae</taxon>
        <taxon>Lentzea</taxon>
    </lineage>
</organism>
<gene>
    <name evidence="2" type="ORF">GCM10010178_83240</name>
</gene>
<dbReference type="InterPro" id="IPR011704">
    <property type="entry name" value="ATPase_dyneun-rel_AAA"/>
</dbReference>
<feature type="domain" description="AAA+ ATPase" evidence="1">
    <location>
        <begin position="33"/>
        <end position="210"/>
    </location>
</feature>
<name>A0ABQ2VET1_9PSEU</name>